<evidence type="ECO:0000256" key="3">
    <source>
        <dbReference type="ARBA" id="ARBA00022475"/>
    </source>
</evidence>
<feature type="transmembrane region" description="Helical" evidence="7">
    <location>
        <begin position="99"/>
        <end position="121"/>
    </location>
</feature>
<proteinExistence type="predicted"/>
<keyword evidence="2" id="KW-0813">Transport</keyword>
<keyword evidence="5 7" id="KW-1133">Transmembrane helix</keyword>
<feature type="transmembrane region" description="Helical" evidence="7">
    <location>
        <begin position="381"/>
        <end position="400"/>
    </location>
</feature>
<evidence type="ECO:0000256" key="1">
    <source>
        <dbReference type="ARBA" id="ARBA00004651"/>
    </source>
</evidence>
<dbReference type="PANTHER" id="PTHR23517">
    <property type="entry name" value="RESISTANCE PROTEIN MDTM, PUTATIVE-RELATED-RELATED"/>
    <property type="match status" value="1"/>
</dbReference>
<evidence type="ECO:0000313" key="9">
    <source>
        <dbReference type="EMBL" id="TKS97573.1"/>
    </source>
</evidence>
<dbReference type="InterPro" id="IPR020846">
    <property type="entry name" value="MFS_dom"/>
</dbReference>
<evidence type="ECO:0000256" key="6">
    <source>
        <dbReference type="ARBA" id="ARBA00023136"/>
    </source>
</evidence>
<dbReference type="Pfam" id="PF07690">
    <property type="entry name" value="MFS_1"/>
    <property type="match status" value="1"/>
</dbReference>
<evidence type="ECO:0000256" key="5">
    <source>
        <dbReference type="ARBA" id="ARBA00022989"/>
    </source>
</evidence>
<keyword evidence="6 7" id="KW-0472">Membrane</keyword>
<evidence type="ECO:0000256" key="4">
    <source>
        <dbReference type="ARBA" id="ARBA00022692"/>
    </source>
</evidence>
<dbReference type="GO" id="GO:0022857">
    <property type="term" value="F:transmembrane transporter activity"/>
    <property type="evidence" value="ECO:0007669"/>
    <property type="project" value="InterPro"/>
</dbReference>
<feature type="transmembrane region" description="Helical" evidence="7">
    <location>
        <begin position="20"/>
        <end position="45"/>
    </location>
</feature>
<dbReference type="Proteomes" id="UP000308632">
    <property type="component" value="Unassembled WGS sequence"/>
</dbReference>
<feature type="transmembrane region" description="Helical" evidence="7">
    <location>
        <begin position="57"/>
        <end position="79"/>
    </location>
</feature>
<keyword evidence="3" id="KW-1003">Cell membrane</keyword>
<feature type="transmembrane region" description="Helical" evidence="7">
    <location>
        <begin position="351"/>
        <end position="375"/>
    </location>
</feature>
<dbReference type="PANTHER" id="PTHR23517:SF2">
    <property type="entry name" value="MULTIDRUG RESISTANCE PROTEIN MDTH"/>
    <property type="match status" value="1"/>
</dbReference>
<protein>
    <submittedName>
        <fullName evidence="9">MFS transporter</fullName>
    </submittedName>
</protein>
<dbReference type="Gene3D" id="1.20.1250.20">
    <property type="entry name" value="MFS general substrate transporter like domains"/>
    <property type="match status" value="1"/>
</dbReference>
<feature type="transmembrane region" description="Helical" evidence="7">
    <location>
        <begin position="176"/>
        <end position="200"/>
    </location>
</feature>
<gene>
    <name evidence="9" type="ORF">E4U92_32450</name>
</gene>
<feature type="domain" description="Major facilitator superfamily (MFS) profile" evidence="8">
    <location>
        <begin position="20"/>
        <end position="421"/>
    </location>
</feature>
<dbReference type="RefSeq" id="WP_137304016.1">
    <property type="nucleotide sequence ID" value="NZ_SZPR01000034.1"/>
</dbReference>
<evidence type="ECO:0000256" key="2">
    <source>
        <dbReference type="ARBA" id="ARBA00022448"/>
    </source>
</evidence>
<dbReference type="GO" id="GO:0005886">
    <property type="term" value="C:plasma membrane"/>
    <property type="evidence" value="ECO:0007669"/>
    <property type="project" value="UniProtKB-SubCell"/>
</dbReference>
<dbReference type="EMBL" id="SZPR01000034">
    <property type="protein sequence ID" value="TKS97573.1"/>
    <property type="molecule type" value="Genomic_DNA"/>
</dbReference>
<evidence type="ECO:0000313" key="10">
    <source>
        <dbReference type="Proteomes" id="UP000308632"/>
    </source>
</evidence>
<dbReference type="InterPro" id="IPR011701">
    <property type="entry name" value="MFS"/>
</dbReference>
<dbReference type="InterPro" id="IPR036259">
    <property type="entry name" value="MFS_trans_sf"/>
</dbReference>
<dbReference type="SUPFAM" id="SSF103473">
    <property type="entry name" value="MFS general substrate transporter"/>
    <property type="match status" value="1"/>
</dbReference>
<feature type="transmembrane region" description="Helical" evidence="7">
    <location>
        <begin position="252"/>
        <end position="273"/>
    </location>
</feature>
<name>A0A4U5W7M3_STRGB</name>
<dbReference type="AlphaFoldDB" id="A0A4U5W7M3"/>
<reference evidence="9 10" key="1">
    <citation type="submission" date="2019-04" db="EMBL/GenBank/DDBJ databases">
        <title>Streptomyces lasaliensis sp.nov., an Actinomycete isolated from soil which produces the polyether antibiotic lasalocid.</title>
        <authorList>
            <person name="Erwin G."/>
            <person name="Haber C."/>
        </authorList>
    </citation>
    <scope>NUCLEOTIDE SEQUENCE [LARGE SCALE GENOMIC DNA]</scope>
    <source>
        <strain evidence="9 10">DSM 40089</strain>
    </source>
</reference>
<sequence>MSAVWQRVRGWRGSMPGGSVGLRLAVMAMIDAVGTGAFLAVSVPFITRSVHLSEGNLGLGLTLSAAVALATAIPIGVLADRIGPKKVLVGVSLWRCACFVVYPLVQNLWQFLTVVCLLGLVDKAAAPMEQALVGQATATEDRVRVVAILRSLRNVGFTVGALLGGIGLLIDTRAGYTAILLVNAASFAVLASLAARLPVLSAPAKSLRRRFSVSVLRDGSFLSFTGINAVLTMHMTLLSIGIPLWIVKHTDVSSALISPLVAVNTVLAVALQVRASRGTDTIAGAARALVWAGVSLALCCLLLVAAPKLPVVLAVGVLLLAMVALTGGELFQSAGGWGGSYLLAAPGQEGVYLSVFWLGVAIQQIAAPVLVSLVVTTGTSGWVVLAALFAVCGLAAPPIGRWAQARADSRPQPDPTLAEAT</sequence>
<comment type="caution">
    <text evidence="9">The sequence shown here is derived from an EMBL/GenBank/DDBJ whole genome shotgun (WGS) entry which is preliminary data.</text>
</comment>
<feature type="transmembrane region" description="Helical" evidence="7">
    <location>
        <begin position="285"/>
        <end position="305"/>
    </location>
</feature>
<feature type="transmembrane region" description="Helical" evidence="7">
    <location>
        <begin position="221"/>
        <end position="246"/>
    </location>
</feature>
<comment type="subcellular location">
    <subcellularLocation>
        <location evidence="1">Cell membrane</location>
        <topology evidence="1">Multi-pass membrane protein</topology>
    </subcellularLocation>
</comment>
<dbReference type="InterPro" id="IPR050171">
    <property type="entry name" value="MFS_Transporters"/>
</dbReference>
<organism evidence="9 10">
    <name type="scientific">Streptomyces galbus</name>
    <dbReference type="NCBI Taxonomy" id="33898"/>
    <lineage>
        <taxon>Bacteria</taxon>
        <taxon>Bacillati</taxon>
        <taxon>Actinomycetota</taxon>
        <taxon>Actinomycetes</taxon>
        <taxon>Kitasatosporales</taxon>
        <taxon>Streptomycetaceae</taxon>
        <taxon>Streptomyces</taxon>
    </lineage>
</organism>
<feature type="transmembrane region" description="Helical" evidence="7">
    <location>
        <begin position="311"/>
        <end position="331"/>
    </location>
</feature>
<dbReference type="PROSITE" id="PS50850">
    <property type="entry name" value="MFS"/>
    <property type="match status" value="1"/>
</dbReference>
<evidence type="ECO:0000256" key="7">
    <source>
        <dbReference type="SAM" id="Phobius"/>
    </source>
</evidence>
<evidence type="ECO:0000259" key="8">
    <source>
        <dbReference type="PROSITE" id="PS50850"/>
    </source>
</evidence>
<keyword evidence="4 7" id="KW-0812">Transmembrane</keyword>
<accession>A0A4U5W7M3</accession>